<gene>
    <name evidence="8" type="ORF">OOZ53_15485</name>
</gene>
<evidence type="ECO:0000256" key="3">
    <source>
        <dbReference type="ARBA" id="ARBA00023136"/>
    </source>
</evidence>
<proteinExistence type="inferred from homology"/>
<accession>A0ABT4VPX5</accession>
<organism evidence="8 9">
    <name type="scientific">Hoeflea poritis</name>
    <dbReference type="NCBI Taxonomy" id="2993659"/>
    <lineage>
        <taxon>Bacteria</taxon>
        <taxon>Pseudomonadati</taxon>
        <taxon>Pseudomonadota</taxon>
        <taxon>Alphaproteobacteria</taxon>
        <taxon>Hyphomicrobiales</taxon>
        <taxon>Rhizobiaceae</taxon>
        <taxon>Hoeflea</taxon>
    </lineage>
</organism>
<keyword evidence="2 6" id="KW-0732">Signal</keyword>
<name>A0ABT4VPX5_9HYPH</name>
<comment type="caution">
    <text evidence="8">The sequence shown here is derived from an EMBL/GenBank/DDBJ whole genome shotgun (WGS) entry which is preliminary data.</text>
</comment>
<feature type="chain" id="PRO_5046547639" evidence="6">
    <location>
        <begin position="22"/>
        <end position="248"/>
    </location>
</feature>
<evidence type="ECO:0000259" key="7">
    <source>
        <dbReference type="Pfam" id="PF13505"/>
    </source>
</evidence>
<keyword evidence="3" id="KW-0472">Membrane</keyword>
<dbReference type="InterPro" id="IPR051692">
    <property type="entry name" value="OMP-like"/>
</dbReference>
<keyword evidence="4" id="KW-0998">Cell outer membrane</keyword>
<evidence type="ECO:0000256" key="1">
    <source>
        <dbReference type="ARBA" id="ARBA00004442"/>
    </source>
</evidence>
<comment type="similarity">
    <text evidence="5">Belongs to the Omp25/RopB family.</text>
</comment>
<dbReference type="Proteomes" id="UP001148313">
    <property type="component" value="Unassembled WGS sequence"/>
</dbReference>
<evidence type="ECO:0000256" key="6">
    <source>
        <dbReference type="SAM" id="SignalP"/>
    </source>
</evidence>
<protein>
    <submittedName>
        <fullName evidence="8">Outer membrane beta-barrel protein</fullName>
    </submittedName>
</protein>
<feature type="signal peptide" evidence="6">
    <location>
        <begin position="1"/>
        <end position="21"/>
    </location>
</feature>
<sequence>MRHGHVLTFAVALMVSGTANAEDEARGPVTLLPVDYWTGGYVGIHGGFGFGTGDFSDQKVPTGFGSIDPDGFDIGIFGGYDRKFDNFVLGVSASANIGNVDGSGSLQSIDWCSQLICGGAIGNSDIWDLSIDYSINAGARGGVLVNDRTLLYATGGVAVARVNLKNTNAVIIGTYNPDLGAPLDFDRTHVGYYVGGGAEYALSKRFRVRGEFTYSDYGSETYGNPGFIPVGEIDLEMFNTRVGISVSF</sequence>
<evidence type="ECO:0000256" key="2">
    <source>
        <dbReference type="ARBA" id="ARBA00022729"/>
    </source>
</evidence>
<keyword evidence="9" id="KW-1185">Reference proteome</keyword>
<dbReference type="InterPro" id="IPR027385">
    <property type="entry name" value="Beta-barrel_OMP"/>
</dbReference>
<dbReference type="EMBL" id="JAPJZH010000009">
    <property type="protein sequence ID" value="MDA4846763.1"/>
    <property type="molecule type" value="Genomic_DNA"/>
</dbReference>
<evidence type="ECO:0000256" key="4">
    <source>
        <dbReference type="ARBA" id="ARBA00023237"/>
    </source>
</evidence>
<dbReference type="SUPFAM" id="SSF56925">
    <property type="entry name" value="OMPA-like"/>
    <property type="match status" value="1"/>
</dbReference>
<feature type="domain" description="Outer membrane protein beta-barrel" evidence="7">
    <location>
        <begin position="12"/>
        <end position="226"/>
    </location>
</feature>
<dbReference type="Gene3D" id="2.40.160.20">
    <property type="match status" value="1"/>
</dbReference>
<reference evidence="8" key="1">
    <citation type="submission" date="2022-11" db="EMBL/GenBank/DDBJ databases">
        <title>Hoeflea poritis sp. nov., isolated from scleractinian coral Porites lutea.</title>
        <authorList>
            <person name="Zhang G."/>
            <person name="Wei Q."/>
            <person name="Cai L."/>
        </authorList>
    </citation>
    <scope>NUCLEOTIDE SEQUENCE</scope>
    <source>
        <strain evidence="8">E7-10</strain>
    </source>
</reference>
<dbReference type="PANTHER" id="PTHR34001:SF3">
    <property type="entry name" value="BLL7405 PROTEIN"/>
    <property type="match status" value="1"/>
</dbReference>
<dbReference type="RefSeq" id="WP_271090555.1">
    <property type="nucleotide sequence ID" value="NZ_JAPJZH010000009.1"/>
</dbReference>
<evidence type="ECO:0000313" key="8">
    <source>
        <dbReference type="EMBL" id="MDA4846763.1"/>
    </source>
</evidence>
<comment type="subcellular location">
    <subcellularLocation>
        <location evidence="1">Cell outer membrane</location>
    </subcellularLocation>
</comment>
<evidence type="ECO:0000256" key="5">
    <source>
        <dbReference type="ARBA" id="ARBA00038306"/>
    </source>
</evidence>
<dbReference type="InterPro" id="IPR011250">
    <property type="entry name" value="OMP/PagP_B-barrel"/>
</dbReference>
<dbReference type="Pfam" id="PF13505">
    <property type="entry name" value="OMP_b-brl"/>
    <property type="match status" value="1"/>
</dbReference>
<evidence type="ECO:0000313" key="9">
    <source>
        <dbReference type="Proteomes" id="UP001148313"/>
    </source>
</evidence>
<dbReference type="PANTHER" id="PTHR34001">
    <property type="entry name" value="BLL7405 PROTEIN"/>
    <property type="match status" value="1"/>
</dbReference>